<keyword evidence="6" id="KW-1185">Reference proteome</keyword>
<reference evidence="6" key="1">
    <citation type="journal article" date="2019" name="Int. J. Syst. Evol. Microbiol.">
        <title>The Global Catalogue of Microorganisms (GCM) 10K type strain sequencing project: providing services to taxonomists for standard genome sequencing and annotation.</title>
        <authorList>
            <consortium name="The Broad Institute Genomics Platform"/>
            <consortium name="The Broad Institute Genome Sequencing Center for Infectious Disease"/>
            <person name="Wu L."/>
            <person name="Ma J."/>
        </authorList>
    </citation>
    <scope>NUCLEOTIDE SEQUENCE [LARGE SCALE GENOMIC DNA]</scope>
    <source>
        <strain evidence="6">JCM 18959</strain>
    </source>
</reference>
<evidence type="ECO:0000256" key="2">
    <source>
        <dbReference type="ARBA" id="ARBA00022723"/>
    </source>
</evidence>
<evidence type="ECO:0000256" key="1">
    <source>
        <dbReference type="ARBA" id="ARBA00009175"/>
    </source>
</evidence>
<dbReference type="RefSeq" id="WP_194413215.1">
    <property type="nucleotide sequence ID" value="NZ_BAABKZ010000001.1"/>
</dbReference>
<proteinExistence type="inferred from homology"/>
<keyword evidence="2" id="KW-0479">Metal-binding</keyword>
<keyword evidence="3 4" id="KW-0732">Signal</keyword>
<evidence type="ECO:0000256" key="4">
    <source>
        <dbReference type="SAM" id="SignalP"/>
    </source>
</evidence>
<dbReference type="InterPro" id="IPR050682">
    <property type="entry name" value="ModA/WtpA"/>
</dbReference>
<dbReference type="PROSITE" id="PS51257">
    <property type="entry name" value="PROKAR_LIPOPROTEIN"/>
    <property type="match status" value="1"/>
</dbReference>
<evidence type="ECO:0000313" key="5">
    <source>
        <dbReference type="EMBL" id="GAA5089768.1"/>
    </source>
</evidence>
<dbReference type="NCBIfam" id="TIGR01256">
    <property type="entry name" value="modA"/>
    <property type="match status" value="1"/>
</dbReference>
<dbReference type="Pfam" id="PF13531">
    <property type="entry name" value="SBP_bac_11"/>
    <property type="match status" value="1"/>
</dbReference>
<dbReference type="Gene3D" id="3.40.190.10">
    <property type="entry name" value="Periplasmic binding protein-like II"/>
    <property type="match status" value="2"/>
</dbReference>
<dbReference type="EMBL" id="BAABKZ010000001">
    <property type="protein sequence ID" value="GAA5089768.1"/>
    <property type="molecule type" value="Genomic_DNA"/>
</dbReference>
<feature type="signal peptide" evidence="4">
    <location>
        <begin position="1"/>
        <end position="26"/>
    </location>
</feature>
<dbReference type="Proteomes" id="UP001501407">
    <property type="component" value="Unassembled WGS sequence"/>
</dbReference>
<feature type="chain" id="PRO_5046259421" evidence="4">
    <location>
        <begin position="27"/>
        <end position="268"/>
    </location>
</feature>
<dbReference type="PIRSF" id="PIRSF004846">
    <property type="entry name" value="ModA"/>
    <property type="match status" value="1"/>
</dbReference>
<comment type="caution">
    <text evidence="5">The sequence shown here is derived from an EMBL/GenBank/DDBJ whole genome shotgun (WGS) entry which is preliminary data.</text>
</comment>
<gene>
    <name evidence="5" type="primary">modA</name>
    <name evidence="5" type="ORF">GCM10025760_14300</name>
</gene>
<evidence type="ECO:0000256" key="3">
    <source>
        <dbReference type="ARBA" id="ARBA00022729"/>
    </source>
</evidence>
<dbReference type="PANTHER" id="PTHR30632:SF0">
    <property type="entry name" value="SULFATE-BINDING PROTEIN"/>
    <property type="match status" value="1"/>
</dbReference>
<dbReference type="PANTHER" id="PTHR30632">
    <property type="entry name" value="MOLYBDATE-BINDING PERIPLASMIC PROTEIN"/>
    <property type="match status" value="1"/>
</dbReference>
<comment type="similarity">
    <text evidence="1">Belongs to the bacterial solute-binding protein ModA family.</text>
</comment>
<dbReference type="InterPro" id="IPR005950">
    <property type="entry name" value="ModA"/>
</dbReference>
<organism evidence="5 6">
    <name type="scientific">Microbacterium yannicii</name>
    <dbReference type="NCBI Taxonomy" id="671622"/>
    <lineage>
        <taxon>Bacteria</taxon>
        <taxon>Bacillati</taxon>
        <taxon>Actinomycetota</taxon>
        <taxon>Actinomycetes</taxon>
        <taxon>Micrococcales</taxon>
        <taxon>Microbacteriaceae</taxon>
        <taxon>Microbacterium</taxon>
    </lineage>
</organism>
<sequence>MRHGATIRAAAVIAALVLALAGCATGVDRDPGATSSETTTSEPELSGELTVYAAASLQGAFDELATEFEQRHPSLRVQPVTYDGSSTLATQIIEGAPADVFAAADERNMAKVVDAGLASDPTLFATNTLTLVVPAGNPGGIEGLDDLADPDRTVVLCAAEVPCGAASATLLSNAGVEASVDSYEQNVTAVLTKVAAGEADAGLVYVTDAASTRAVEAIAVPGAEDVVNRYPIAAVSDSENPEAADAFVAFVLSDDGRRVLETFGFGAP</sequence>
<protein>
    <submittedName>
        <fullName evidence="5">Molybdate ABC transporter substrate-binding protein</fullName>
    </submittedName>
</protein>
<evidence type="ECO:0000313" key="6">
    <source>
        <dbReference type="Proteomes" id="UP001501407"/>
    </source>
</evidence>
<name>A0ABP9M1X6_9MICO</name>
<dbReference type="SUPFAM" id="SSF53850">
    <property type="entry name" value="Periplasmic binding protein-like II"/>
    <property type="match status" value="1"/>
</dbReference>
<accession>A0ABP9M1X6</accession>